<dbReference type="EMBL" id="JAQIZZ010000004">
    <property type="protein sequence ID" value="KAJ5543943.1"/>
    <property type="molecule type" value="Genomic_DNA"/>
</dbReference>
<evidence type="ECO:0000313" key="2">
    <source>
        <dbReference type="Proteomes" id="UP001220324"/>
    </source>
</evidence>
<comment type="caution">
    <text evidence="1">The sequence shown here is derived from an EMBL/GenBank/DDBJ whole genome shotgun (WGS) entry which is preliminary data.</text>
</comment>
<dbReference type="AlphaFoldDB" id="A0AAD6CXP9"/>
<keyword evidence="2" id="KW-1185">Reference proteome</keyword>
<proteinExistence type="predicted"/>
<dbReference type="Proteomes" id="UP001220324">
    <property type="component" value="Unassembled WGS sequence"/>
</dbReference>
<name>A0AAD6CXP9_9EURO</name>
<evidence type="ECO:0008006" key="3">
    <source>
        <dbReference type="Google" id="ProtNLM"/>
    </source>
</evidence>
<sequence length="194" mass="20107">MQDSQRCVRVQITDNGVINPGLMQSPEGSGSYNRDGAIQNFCPGSEIHQMIIDGVEGTPTGPGLEQLIAQEGGSTDAASFYKAARAYNSGAVASSGNLGQGIATHCYASDIANRLLGWSDGPSLCAPNVIGISSAAQWEGKSASACHRTAKTSHFRSIPSSHVYSLSPNPVVSAFDSPYVSGVATTPVEQAFGK</sequence>
<accession>A0AAD6CXP9</accession>
<reference evidence="1 2" key="1">
    <citation type="journal article" date="2023" name="IMA Fungus">
        <title>Comparative genomic study of the Penicillium genus elucidates a diverse pangenome and 15 lateral gene transfer events.</title>
        <authorList>
            <person name="Petersen C."/>
            <person name="Sorensen T."/>
            <person name="Nielsen M.R."/>
            <person name="Sondergaard T.E."/>
            <person name="Sorensen J.L."/>
            <person name="Fitzpatrick D.A."/>
            <person name="Frisvad J.C."/>
            <person name="Nielsen K.L."/>
        </authorList>
    </citation>
    <scope>NUCLEOTIDE SEQUENCE [LARGE SCALE GENOMIC DNA]</scope>
    <source>
        <strain evidence="1 2">IBT 35679</strain>
    </source>
</reference>
<evidence type="ECO:0000313" key="1">
    <source>
        <dbReference type="EMBL" id="KAJ5543943.1"/>
    </source>
</evidence>
<gene>
    <name evidence="1" type="ORF">N7494_005222</name>
</gene>
<organism evidence="1 2">
    <name type="scientific">Penicillium frequentans</name>
    <dbReference type="NCBI Taxonomy" id="3151616"/>
    <lineage>
        <taxon>Eukaryota</taxon>
        <taxon>Fungi</taxon>
        <taxon>Dikarya</taxon>
        <taxon>Ascomycota</taxon>
        <taxon>Pezizomycotina</taxon>
        <taxon>Eurotiomycetes</taxon>
        <taxon>Eurotiomycetidae</taxon>
        <taxon>Eurotiales</taxon>
        <taxon>Aspergillaceae</taxon>
        <taxon>Penicillium</taxon>
    </lineage>
</organism>
<protein>
    <recommendedName>
        <fullName evidence="3">Transglycosylase SLT domain-containing protein</fullName>
    </recommendedName>
</protein>